<name>A0A6J4N6D2_9ACTN</name>
<protein>
    <submittedName>
        <fullName evidence="2">Uncharacterized protein</fullName>
    </submittedName>
</protein>
<evidence type="ECO:0000256" key="1">
    <source>
        <dbReference type="SAM" id="MobiDB-lite"/>
    </source>
</evidence>
<dbReference type="AlphaFoldDB" id="A0A6J4N6D2"/>
<feature type="non-terminal residue" evidence="2">
    <location>
        <position position="77"/>
    </location>
</feature>
<accession>A0A6J4N6D2</accession>
<dbReference type="EMBL" id="CADCUN010000039">
    <property type="protein sequence ID" value="CAA9374335.1"/>
    <property type="molecule type" value="Genomic_DNA"/>
</dbReference>
<feature type="non-terminal residue" evidence="2">
    <location>
        <position position="1"/>
    </location>
</feature>
<sequence length="77" mass="7728">AGSVLQHPRSGCAGPRSRGRGRDAPAARPLRPCGSYDGPGPAGDRVAAAAPLPGARSSARVPGLRASCSCHVLRKCV</sequence>
<gene>
    <name evidence="2" type="ORF">AVDCRST_MAG60-359</name>
</gene>
<organism evidence="2">
    <name type="scientific">uncultured Nocardioides sp</name>
    <dbReference type="NCBI Taxonomy" id="198441"/>
    <lineage>
        <taxon>Bacteria</taxon>
        <taxon>Bacillati</taxon>
        <taxon>Actinomycetota</taxon>
        <taxon>Actinomycetes</taxon>
        <taxon>Propionibacteriales</taxon>
        <taxon>Nocardioidaceae</taxon>
        <taxon>Nocardioides</taxon>
        <taxon>environmental samples</taxon>
    </lineage>
</organism>
<reference evidence="2" key="1">
    <citation type="submission" date="2020-02" db="EMBL/GenBank/DDBJ databases">
        <authorList>
            <person name="Meier V. D."/>
        </authorList>
    </citation>
    <scope>NUCLEOTIDE SEQUENCE</scope>
    <source>
        <strain evidence="2">AVDCRST_MAG60</strain>
    </source>
</reference>
<evidence type="ECO:0000313" key="2">
    <source>
        <dbReference type="EMBL" id="CAA9374335.1"/>
    </source>
</evidence>
<proteinExistence type="predicted"/>
<feature type="region of interest" description="Disordered" evidence="1">
    <location>
        <begin position="1"/>
        <end position="48"/>
    </location>
</feature>